<dbReference type="EMBL" id="MN740329">
    <property type="protein sequence ID" value="QHU00806.1"/>
    <property type="molecule type" value="Genomic_DNA"/>
</dbReference>
<reference evidence="1" key="1">
    <citation type="journal article" date="2020" name="Nature">
        <title>Giant virus diversity and host interactions through global metagenomics.</title>
        <authorList>
            <person name="Schulz F."/>
            <person name="Roux S."/>
            <person name="Paez-Espino D."/>
            <person name="Jungbluth S."/>
            <person name="Walsh D.A."/>
            <person name="Denef V.J."/>
            <person name="McMahon K.D."/>
            <person name="Konstantinidis K.T."/>
            <person name="Eloe-Fadrosh E.A."/>
            <person name="Kyrpides N.C."/>
            <person name="Woyke T."/>
        </authorList>
    </citation>
    <scope>NUCLEOTIDE SEQUENCE</scope>
    <source>
        <strain evidence="1">GVMAG-M-3300025860-20</strain>
    </source>
</reference>
<name>A0A6C0J7V0_9ZZZZ</name>
<proteinExistence type="predicted"/>
<evidence type="ECO:0000313" key="1">
    <source>
        <dbReference type="EMBL" id="QHU00806.1"/>
    </source>
</evidence>
<dbReference type="AlphaFoldDB" id="A0A6C0J7V0"/>
<accession>A0A6C0J7V0</accession>
<protein>
    <submittedName>
        <fullName evidence="1">Uncharacterized protein</fullName>
    </submittedName>
</protein>
<organism evidence="1">
    <name type="scientific">viral metagenome</name>
    <dbReference type="NCBI Taxonomy" id="1070528"/>
    <lineage>
        <taxon>unclassified sequences</taxon>
        <taxon>metagenomes</taxon>
        <taxon>organismal metagenomes</taxon>
    </lineage>
</organism>
<sequence length="303" mass="35264">MDYYMDFGKYSLIELRKICNDALYISCRDRRGGLLTKPELIMLIKTKPFQIVHCTDEKNTNFKFVAKASEFLLKSATWNSMKLVDRINTIQRLTSHYIGSGIYGINPNSDYFKSRTVIPGSNCDFLFTLHNPLIVFKHMDEELELFLISLREIMLTKSYKDSYVLLCKITKTKFSDAGFTTFIDYINEYISTYVMNDDVDILPLITGFILQKYGYDGLFPLSESIYNGYSRGAIKWKIDIKNYVLIERNGTNLKKRTFIEGKEYISQLWRPTKASPRKVRRPLVLKSNLVRESKSKSKSEPKP</sequence>